<accession>A0A2N5NAI0</accession>
<dbReference type="AlphaFoldDB" id="A0A2N5NAI0"/>
<evidence type="ECO:0000313" key="1">
    <source>
        <dbReference type="EMBL" id="PLT47352.1"/>
    </source>
</evidence>
<evidence type="ECO:0000313" key="2">
    <source>
        <dbReference type="Proteomes" id="UP000234789"/>
    </source>
</evidence>
<gene>
    <name evidence="1" type="ORF">B8V81_1576</name>
</gene>
<reference evidence="1 2" key="1">
    <citation type="submission" date="2017-05" db="EMBL/GenBank/DDBJ databases">
        <title>Functional genome analysis of Paenibacillus pasadenensis strain R16: insights on endophytic life style and antifungal activity.</title>
        <authorList>
            <person name="Passera A."/>
            <person name="Marcolungo L."/>
            <person name="Casati P."/>
            <person name="Brasca M."/>
            <person name="Quaglino F."/>
            <person name="Delledonne M."/>
        </authorList>
    </citation>
    <scope>NUCLEOTIDE SEQUENCE [LARGE SCALE GENOMIC DNA]</scope>
    <source>
        <strain evidence="1 2">R16</strain>
    </source>
</reference>
<organism evidence="1 2">
    <name type="scientific">Paenibacillus pasadenensis</name>
    <dbReference type="NCBI Taxonomy" id="217090"/>
    <lineage>
        <taxon>Bacteria</taxon>
        <taxon>Bacillati</taxon>
        <taxon>Bacillota</taxon>
        <taxon>Bacilli</taxon>
        <taxon>Bacillales</taxon>
        <taxon>Paenibacillaceae</taxon>
        <taxon>Paenibacillus</taxon>
    </lineage>
</organism>
<sequence>MPIFHSTGVYFENAQSGGSAVSIRLRASYTFGKGGEQI</sequence>
<dbReference type="EMBL" id="NFEZ01000003">
    <property type="protein sequence ID" value="PLT47352.1"/>
    <property type="molecule type" value="Genomic_DNA"/>
</dbReference>
<name>A0A2N5NAI0_9BACL</name>
<proteinExistence type="predicted"/>
<comment type="caution">
    <text evidence="1">The sequence shown here is derived from an EMBL/GenBank/DDBJ whole genome shotgun (WGS) entry which is preliminary data.</text>
</comment>
<keyword evidence="2" id="KW-1185">Reference proteome</keyword>
<dbReference type="Proteomes" id="UP000234789">
    <property type="component" value="Unassembled WGS sequence"/>
</dbReference>
<protein>
    <submittedName>
        <fullName evidence="1">Uncharacterized protein</fullName>
    </submittedName>
</protein>